<keyword evidence="3" id="KW-1185">Reference proteome</keyword>
<sequence>MSIPTTITPTLIWLSDKALLRRFLHRDRSSQISLALTKGEALKLRREFKVVLEVRCYSEWYKLYGFVTMLITTVKEANALSLIVDIGAMGPSRSSRARVASQSQATQPAQDGSGVAKTREPRKKTQNLILKNHLSRGGRKPRIEIVIRKGRHVGTWSQQWITELGVIARYRIPPFAHYWKDVTDDQRKSLHKLVLDVNIHNQYSRSCLVVNHCAGPKSFLRIRADMERMVELQNQRIPEGSNPLNEEEIFDKVLGVRPGYKRGLGHGEAPPSHKRVAGYGHPDVDQLRARAEEAESQLEELRA</sequence>
<feature type="region of interest" description="Disordered" evidence="1">
    <location>
        <begin position="95"/>
        <end position="122"/>
    </location>
</feature>
<accession>A0A835LB91</accession>
<protein>
    <submittedName>
        <fullName evidence="2">Uncharacterized protein</fullName>
    </submittedName>
</protein>
<feature type="compositionally biased region" description="Low complexity" evidence="1">
    <location>
        <begin position="95"/>
        <end position="107"/>
    </location>
</feature>
<proteinExistence type="predicted"/>
<organism evidence="2 3">
    <name type="scientific">Coptis chinensis</name>
    <dbReference type="NCBI Taxonomy" id="261450"/>
    <lineage>
        <taxon>Eukaryota</taxon>
        <taxon>Viridiplantae</taxon>
        <taxon>Streptophyta</taxon>
        <taxon>Embryophyta</taxon>
        <taxon>Tracheophyta</taxon>
        <taxon>Spermatophyta</taxon>
        <taxon>Magnoliopsida</taxon>
        <taxon>Ranunculales</taxon>
        <taxon>Ranunculaceae</taxon>
        <taxon>Coptidoideae</taxon>
        <taxon>Coptis</taxon>
    </lineage>
</organism>
<gene>
    <name evidence="2" type="ORF">IFM89_007215</name>
</gene>
<dbReference type="EMBL" id="JADFTS010000009">
    <property type="protein sequence ID" value="KAF9588040.1"/>
    <property type="molecule type" value="Genomic_DNA"/>
</dbReference>
<evidence type="ECO:0000313" key="2">
    <source>
        <dbReference type="EMBL" id="KAF9588040.1"/>
    </source>
</evidence>
<comment type="caution">
    <text evidence="2">The sequence shown here is derived from an EMBL/GenBank/DDBJ whole genome shotgun (WGS) entry which is preliminary data.</text>
</comment>
<evidence type="ECO:0000256" key="1">
    <source>
        <dbReference type="SAM" id="MobiDB-lite"/>
    </source>
</evidence>
<feature type="region of interest" description="Disordered" evidence="1">
    <location>
        <begin position="261"/>
        <end position="284"/>
    </location>
</feature>
<dbReference type="AlphaFoldDB" id="A0A835LB91"/>
<dbReference type="OrthoDB" id="1921870at2759"/>
<reference evidence="2 3" key="1">
    <citation type="submission" date="2020-10" db="EMBL/GenBank/DDBJ databases">
        <title>The Coptis chinensis genome and diversification of protoberbering-type alkaloids.</title>
        <authorList>
            <person name="Wang B."/>
            <person name="Shu S."/>
            <person name="Song C."/>
            <person name="Liu Y."/>
        </authorList>
    </citation>
    <scope>NUCLEOTIDE SEQUENCE [LARGE SCALE GENOMIC DNA]</scope>
    <source>
        <strain evidence="2">HL-2020</strain>
        <tissue evidence="2">Leaf</tissue>
    </source>
</reference>
<name>A0A835LB91_9MAGN</name>
<evidence type="ECO:0000313" key="3">
    <source>
        <dbReference type="Proteomes" id="UP000631114"/>
    </source>
</evidence>
<dbReference type="Proteomes" id="UP000631114">
    <property type="component" value="Unassembled WGS sequence"/>
</dbReference>